<dbReference type="InterPro" id="IPR006119">
    <property type="entry name" value="Resolv_N"/>
</dbReference>
<comment type="caution">
    <text evidence="3">The sequence shown here is derived from an EMBL/GenBank/DDBJ whole genome shotgun (WGS) entry which is preliminary data.</text>
</comment>
<protein>
    <submittedName>
        <fullName evidence="3">Recombinase family protein</fullName>
    </submittedName>
</protein>
<gene>
    <name evidence="3" type="ORF">FHD67_18590</name>
</gene>
<dbReference type="CDD" id="cd00338">
    <property type="entry name" value="Ser_Recombinase"/>
    <property type="match status" value="1"/>
</dbReference>
<dbReference type="InterPro" id="IPR050639">
    <property type="entry name" value="SSR_resolvase"/>
</dbReference>
<sequence length="186" mass="21548">MKKKSHVCRKLFEAHVWWVVEEMRDEAISGASHLRPGFQRLHKAVRDRICDVILAEALDRLSRNQEHMAGLHKRPAYHEVRIVTRSEGEIDKSRISFGGLMSSQFIKQLSEKTGRGLEDRQIGRWQQLRLPGPEWLRRVRHGDHGRTAHRRRRGYRGASDLHGLRQRPFGAVDRGGAERGRRGTTP</sequence>
<evidence type="ECO:0000256" key="1">
    <source>
        <dbReference type="SAM" id="MobiDB-lite"/>
    </source>
</evidence>
<dbReference type="SMART" id="SM00857">
    <property type="entry name" value="Resolvase"/>
    <property type="match status" value="1"/>
</dbReference>
<dbReference type="PANTHER" id="PTHR30461">
    <property type="entry name" value="DNA-INVERTASE FROM LAMBDOID PROPHAGE"/>
    <property type="match status" value="1"/>
</dbReference>
<reference evidence="3 4" key="1">
    <citation type="submission" date="2019-06" db="EMBL/GenBank/DDBJ databases">
        <authorList>
            <person name="Li J."/>
        </authorList>
    </citation>
    <scope>NUCLEOTIDE SEQUENCE [LARGE SCALE GENOMIC DNA]</scope>
    <source>
        <strain evidence="3 4">CGMCC 1.8012</strain>
    </source>
</reference>
<dbReference type="InterPro" id="IPR036162">
    <property type="entry name" value="Resolvase-like_N_sf"/>
</dbReference>
<dbReference type="Pfam" id="PF00239">
    <property type="entry name" value="Resolvase"/>
    <property type="match status" value="1"/>
</dbReference>
<dbReference type="AlphaFoldDB" id="A0A5C4R1E4"/>
<name>A0A5C4R1E4_9RHOB</name>
<feature type="domain" description="Resolvase/invertase-type recombinase catalytic" evidence="2">
    <location>
        <begin position="2"/>
        <end position="125"/>
    </location>
</feature>
<proteinExistence type="predicted"/>
<dbReference type="GO" id="GO:0000150">
    <property type="term" value="F:DNA strand exchange activity"/>
    <property type="evidence" value="ECO:0007669"/>
    <property type="project" value="InterPro"/>
</dbReference>
<keyword evidence="4" id="KW-1185">Reference proteome</keyword>
<feature type="compositionally biased region" description="Basic and acidic residues" evidence="1">
    <location>
        <begin position="175"/>
        <end position="186"/>
    </location>
</feature>
<evidence type="ECO:0000259" key="2">
    <source>
        <dbReference type="SMART" id="SM00857"/>
    </source>
</evidence>
<dbReference type="EMBL" id="VDDC01000051">
    <property type="protein sequence ID" value="TNH37756.1"/>
    <property type="molecule type" value="Genomic_DNA"/>
</dbReference>
<feature type="region of interest" description="Disordered" evidence="1">
    <location>
        <begin position="141"/>
        <end position="186"/>
    </location>
</feature>
<organism evidence="3 4">
    <name type="scientific">Paracoccus haeundaensis</name>
    <dbReference type="NCBI Taxonomy" id="225362"/>
    <lineage>
        <taxon>Bacteria</taxon>
        <taxon>Pseudomonadati</taxon>
        <taxon>Pseudomonadota</taxon>
        <taxon>Alphaproteobacteria</taxon>
        <taxon>Rhodobacterales</taxon>
        <taxon>Paracoccaceae</taxon>
        <taxon>Paracoccus</taxon>
    </lineage>
</organism>
<dbReference type="Proteomes" id="UP000304880">
    <property type="component" value="Unassembled WGS sequence"/>
</dbReference>
<evidence type="ECO:0000313" key="3">
    <source>
        <dbReference type="EMBL" id="TNH37756.1"/>
    </source>
</evidence>
<dbReference type="PANTHER" id="PTHR30461:SF23">
    <property type="entry name" value="DNA RECOMBINASE-RELATED"/>
    <property type="match status" value="1"/>
</dbReference>
<feature type="compositionally biased region" description="Basic residues" evidence="1">
    <location>
        <begin position="141"/>
        <end position="155"/>
    </location>
</feature>
<dbReference type="GO" id="GO:0003677">
    <property type="term" value="F:DNA binding"/>
    <property type="evidence" value="ECO:0007669"/>
    <property type="project" value="InterPro"/>
</dbReference>
<dbReference type="Gene3D" id="3.40.50.1390">
    <property type="entry name" value="Resolvase, N-terminal catalytic domain"/>
    <property type="match status" value="1"/>
</dbReference>
<dbReference type="SUPFAM" id="SSF53041">
    <property type="entry name" value="Resolvase-like"/>
    <property type="match status" value="1"/>
</dbReference>
<evidence type="ECO:0000313" key="4">
    <source>
        <dbReference type="Proteomes" id="UP000304880"/>
    </source>
</evidence>
<accession>A0A5C4R1E4</accession>